<dbReference type="EMBL" id="JBHSFQ010000003">
    <property type="protein sequence ID" value="MFC4561020.1"/>
    <property type="molecule type" value="Genomic_DNA"/>
</dbReference>
<evidence type="ECO:0008006" key="3">
    <source>
        <dbReference type="Google" id="ProtNLM"/>
    </source>
</evidence>
<proteinExistence type="predicted"/>
<gene>
    <name evidence="1" type="ORF">ACFO4E_04015</name>
</gene>
<dbReference type="InterPro" id="IPR029068">
    <property type="entry name" value="Glyas_Bleomycin-R_OHBP_Dase"/>
</dbReference>
<dbReference type="RefSeq" id="WP_378571642.1">
    <property type="nucleotide sequence ID" value="NZ_JBHSFQ010000003.1"/>
</dbReference>
<accession>A0ABV9DQQ9</accession>
<evidence type="ECO:0000313" key="2">
    <source>
        <dbReference type="Proteomes" id="UP001595923"/>
    </source>
</evidence>
<sequence length="159" mass="17212">MRRERNDSSGLVRPRVLIRVFLAPDTLDSGIAFYERLQEVEAGARFSVPAARPHLAVVGAFLLIEGDDEALIPFRGTTGTLLVDDVRPYYGRSVAEGSEIVFPLQEVPAGAAFNARRPDGTVAEYVHHRPTPGRRRPGGRHAEFAGVHAVAGRSADDAA</sequence>
<keyword evidence="2" id="KW-1185">Reference proteome</keyword>
<dbReference type="SUPFAM" id="SSF54593">
    <property type="entry name" value="Glyoxalase/Bleomycin resistance protein/Dihydroxybiphenyl dioxygenase"/>
    <property type="match status" value="1"/>
</dbReference>
<organism evidence="1 2">
    <name type="scientific">Nocardiopsis mangrovi</name>
    <dbReference type="NCBI Taxonomy" id="1179818"/>
    <lineage>
        <taxon>Bacteria</taxon>
        <taxon>Bacillati</taxon>
        <taxon>Actinomycetota</taxon>
        <taxon>Actinomycetes</taxon>
        <taxon>Streptosporangiales</taxon>
        <taxon>Nocardiopsidaceae</taxon>
        <taxon>Nocardiopsis</taxon>
    </lineage>
</organism>
<protein>
    <recommendedName>
        <fullName evidence="3">Glyoxalase</fullName>
    </recommendedName>
</protein>
<name>A0ABV9DQQ9_9ACTN</name>
<reference evidence="2" key="1">
    <citation type="journal article" date="2019" name="Int. J. Syst. Evol. Microbiol.">
        <title>The Global Catalogue of Microorganisms (GCM) 10K type strain sequencing project: providing services to taxonomists for standard genome sequencing and annotation.</title>
        <authorList>
            <consortium name="The Broad Institute Genomics Platform"/>
            <consortium name="The Broad Institute Genome Sequencing Center for Infectious Disease"/>
            <person name="Wu L."/>
            <person name="Ma J."/>
        </authorList>
    </citation>
    <scope>NUCLEOTIDE SEQUENCE [LARGE SCALE GENOMIC DNA]</scope>
    <source>
        <strain evidence="2">XZYJ18</strain>
    </source>
</reference>
<dbReference type="Proteomes" id="UP001595923">
    <property type="component" value="Unassembled WGS sequence"/>
</dbReference>
<dbReference type="Gene3D" id="3.10.180.10">
    <property type="entry name" value="2,3-Dihydroxybiphenyl 1,2-Dioxygenase, domain 1"/>
    <property type="match status" value="1"/>
</dbReference>
<comment type="caution">
    <text evidence="1">The sequence shown here is derived from an EMBL/GenBank/DDBJ whole genome shotgun (WGS) entry which is preliminary data.</text>
</comment>
<evidence type="ECO:0000313" key="1">
    <source>
        <dbReference type="EMBL" id="MFC4561020.1"/>
    </source>
</evidence>